<keyword evidence="4 6" id="KW-0808">Transferase</keyword>
<dbReference type="EC" id="2.6.1.-" evidence="6"/>
<name>A0A3D9IUR0_9BACL</name>
<dbReference type="PANTHER" id="PTHR46383:SF3">
    <property type="entry name" value="ASPARTATE AMINOTRANSFERASE-RELATED"/>
    <property type="match status" value="1"/>
</dbReference>
<feature type="domain" description="Aminotransferase class I/classII large" evidence="7">
    <location>
        <begin position="36"/>
        <end position="386"/>
    </location>
</feature>
<dbReference type="GO" id="GO:0006520">
    <property type="term" value="P:amino acid metabolic process"/>
    <property type="evidence" value="ECO:0007669"/>
    <property type="project" value="InterPro"/>
</dbReference>
<comment type="cofactor">
    <cofactor evidence="1 6">
        <name>pyridoxal 5'-phosphate</name>
        <dbReference type="ChEBI" id="CHEBI:597326"/>
    </cofactor>
</comment>
<evidence type="ECO:0000256" key="2">
    <source>
        <dbReference type="ARBA" id="ARBA00007441"/>
    </source>
</evidence>
<dbReference type="AlphaFoldDB" id="A0A3D9IUR0"/>
<accession>A0A3D9IUR0</accession>
<dbReference type="PROSITE" id="PS00105">
    <property type="entry name" value="AA_TRANSFER_CLASS_1"/>
    <property type="match status" value="1"/>
</dbReference>
<evidence type="ECO:0000256" key="1">
    <source>
        <dbReference type="ARBA" id="ARBA00001933"/>
    </source>
</evidence>
<comment type="caution">
    <text evidence="8">The sequence shown here is derived from an EMBL/GenBank/DDBJ whole genome shotgun (WGS) entry which is preliminary data.</text>
</comment>
<evidence type="ECO:0000313" key="8">
    <source>
        <dbReference type="EMBL" id="RED65249.1"/>
    </source>
</evidence>
<dbReference type="RefSeq" id="WP_116063169.1">
    <property type="nucleotide sequence ID" value="NZ_QRDZ01000021.1"/>
</dbReference>
<dbReference type="Pfam" id="PF00155">
    <property type="entry name" value="Aminotran_1_2"/>
    <property type="match status" value="1"/>
</dbReference>
<dbReference type="Gene3D" id="3.40.640.10">
    <property type="entry name" value="Type I PLP-dependent aspartate aminotransferase-like (Major domain)"/>
    <property type="match status" value="1"/>
</dbReference>
<dbReference type="OrthoDB" id="9813612at2"/>
<evidence type="ECO:0000256" key="5">
    <source>
        <dbReference type="ARBA" id="ARBA00022898"/>
    </source>
</evidence>
<dbReference type="InterPro" id="IPR015422">
    <property type="entry name" value="PyrdxlP-dep_Trfase_small"/>
</dbReference>
<evidence type="ECO:0000313" key="9">
    <source>
        <dbReference type="Proteomes" id="UP000256977"/>
    </source>
</evidence>
<dbReference type="Proteomes" id="UP000256977">
    <property type="component" value="Unassembled WGS sequence"/>
</dbReference>
<dbReference type="SUPFAM" id="SSF53383">
    <property type="entry name" value="PLP-dependent transferases"/>
    <property type="match status" value="1"/>
</dbReference>
<sequence length="393" mass="43356">MPNQTLKPIERLLSPQVREMPPSGIRKFFDYTSGMKDVISLGVGEPDFVTPQIVRDACVAALDKGRTTYTSNSGMPELREAISGYLSDSCKVDYDPASEVLVTVGSSEAIDLALRALITEGDEIVIPEPCYISYSPIVFLGGGRPVGVETFAEHQFKLKADALREKLTPRSKVLVLCYPNNPTGGIMTYEDWLPIARLAEEHNLVVISDEIYSELTYGDKHVSFASLPGMKERTLVVNGFSKAFAMTGWRVGYACGPRELIAAMLKIHQYTVMCAPIMGQVAALASLQVGMEEKDRMIESYDQRRRLFVQGLRQIGLPCHEPQGAFYAFPSIAHTGLTSEQFAHRLLQEAKVVTVPGQVFGSGGEGFIRCSYASSQVQLEEALERIRKFLSLI</sequence>
<reference evidence="8 9" key="1">
    <citation type="submission" date="2018-07" db="EMBL/GenBank/DDBJ databases">
        <title>Genomic Encyclopedia of Type Strains, Phase III (KMG-III): the genomes of soil and plant-associated and newly described type strains.</title>
        <authorList>
            <person name="Whitman W."/>
        </authorList>
    </citation>
    <scope>NUCLEOTIDE SEQUENCE [LARGE SCALE GENOMIC DNA]</scope>
    <source>
        <strain evidence="8 9">CECT 7287</strain>
    </source>
</reference>
<gene>
    <name evidence="8" type="ORF">DFP98_121142</name>
</gene>
<organism evidence="8 9">
    <name type="scientific">Cohnella phaseoli</name>
    <dbReference type="NCBI Taxonomy" id="456490"/>
    <lineage>
        <taxon>Bacteria</taxon>
        <taxon>Bacillati</taxon>
        <taxon>Bacillota</taxon>
        <taxon>Bacilli</taxon>
        <taxon>Bacillales</taxon>
        <taxon>Paenibacillaceae</taxon>
        <taxon>Cohnella</taxon>
    </lineage>
</organism>
<dbReference type="GO" id="GO:0008483">
    <property type="term" value="F:transaminase activity"/>
    <property type="evidence" value="ECO:0007669"/>
    <property type="project" value="UniProtKB-KW"/>
</dbReference>
<evidence type="ECO:0000256" key="6">
    <source>
        <dbReference type="RuleBase" id="RU000481"/>
    </source>
</evidence>
<dbReference type="InterPro" id="IPR015421">
    <property type="entry name" value="PyrdxlP-dep_Trfase_major"/>
</dbReference>
<keyword evidence="3 6" id="KW-0032">Aminotransferase</keyword>
<keyword evidence="5" id="KW-0663">Pyridoxal phosphate</keyword>
<dbReference type="InterPro" id="IPR004839">
    <property type="entry name" value="Aminotransferase_I/II_large"/>
</dbReference>
<dbReference type="InterPro" id="IPR004838">
    <property type="entry name" value="NHTrfase_class1_PyrdxlP-BS"/>
</dbReference>
<evidence type="ECO:0000256" key="3">
    <source>
        <dbReference type="ARBA" id="ARBA00022576"/>
    </source>
</evidence>
<keyword evidence="9" id="KW-1185">Reference proteome</keyword>
<proteinExistence type="inferred from homology"/>
<dbReference type="Gene3D" id="3.90.1150.10">
    <property type="entry name" value="Aspartate Aminotransferase, domain 1"/>
    <property type="match status" value="1"/>
</dbReference>
<dbReference type="EMBL" id="QRDZ01000021">
    <property type="protein sequence ID" value="RED65249.1"/>
    <property type="molecule type" value="Genomic_DNA"/>
</dbReference>
<evidence type="ECO:0000259" key="7">
    <source>
        <dbReference type="Pfam" id="PF00155"/>
    </source>
</evidence>
<dbReference type="PANTHER" id="PTHR46383">
    <property type="entry name" value="ASPARTATE AMINOTRANSFERASE"/>
    <property type="match status" value="1"/>
</dbReference>
<dbReference type="CDD" id="cd00609">
    <property type="entry name" value="AAT_like"/>
    <property type="match status" value="1"/>
</dbReference>
<evidence type="ECO:0000256" key="4">
    <source>
        <dbReference type="ARBA" id="ARBA00022679"/>
    </source>
</evidence>
<dbReference type="FunFam" id="3.40.640.10:FF:000033">
    <property type="entry name" value="Aspartate aminotransferase"/>
    <property type="match status" value="1"/>
</dbReference>
<comment type="similarity">
    <text evidence="2 6">Belongs to the class-I pyridoxal-phosphate-dependent aminotransferase family.</text>
</comment>
<dbReference type="InterPro" id="IPR015424">
    <property type="entry name" value="PyrdxlP-dep_Trfase"/>
</dbReference>
<dbReference type="GO" id="GO:0030170">
    <property type="term" value="F:pyridoxal phosphate binding"/>
    <property type="evidence" value="ECO:0007669"/>
    <property type="project" value="InterPro"/>
</dbReference>
<protein>
    <recommendedName>
        <fullName evidence="6">Aminotransferase</fullName>
        <ecNumber evidence="6">2.6.1.-</ecNumber>
    </recommendedName>
</protein>
<dbReference type="InterPro" id="IPR050596">
    <property type="entry name" value="AspAT/PAT-like"/>
</dbReference>